<dbReference type="InterPro" id="IPR037883">
    <property type="entry name" value="Knr4/Smi1-like_sf"/>
</dbReference>
<dbReference type="Proteomes" id="UP001476282">
    <property type="component" value="Unassembled WGS sequence"/>
</dbReference>
<evidence type="ECO:0000313" key="2">
    <source>
        <dbReference type="EMBL" id="GAA5484833.1"/>
    </source>
</evidence>
<keyword evidence="3" id="KW-1185">Reference proteome</keyword>
<gene>
    <name evidence="2" type="ORF">Hsar01_04083</name>
</gene>
<protein>
    <recommendedName>
        <fullName evidence="1">Knr4/Smi1-like domain-containing protein</fullName>
    </recommendedName>
</protein>
<sequence>MSKWLKGITAFHRLDHADDPDSLVLGEPLSGNAIAELEKVIGFTMPEEFKQFYCEHDGFGTIRGGQTDWFFLPLAKIPQHAIEVRAWFEGTHPNIARQFVPFIDWGNGDASGYILSDAGDPDAAIFHFEHESYEFEKSQDWHDFLRPFSSSVLTFFPE</sequence>
<dbReference type="RefSeq" id="WP_353568943.1">
    <property type="nucleotide sequence ID" value="NZ_BAABRI010000039.1"/>
</dbReference>
<reference evidence="2 3" key="1">
    <citation type="submission" date="2024-02" db="EMBL/GenBank/DDBJ databases">
        <title>Haloferula sargassicola NBRC 104335.</title>
        <authorList>
            <person name="Ichikawa N."/>
            <person name="Katano-Makiyama Y."/>
            <person name="Hidaka K."/>
        </authorList>
    </citation>
    <scope>NUCLEOTIDE SEQUENCE [LARGE SCALE GENOMIC DNA]</scope>
    <source>
        <strain evidence="2 3">NBRC 104335</strain>
    </source>
</reference>
<dbReference type="InterPro" id="IPR018958">
    <property type="entry name" value="Knr4/Smi1-like_dom"/>
</dbReference>
<evidence type="ECO:0000259" key="1">
    <source>
        <dbReference type="SMART" id="SM00860"/>
    </source>
</evidence>
<proteinExistence type="predicted"/>
<evidence type="ECO:0000313" key="3">
    <source>
        <dbReference type="Proteomes" id="UP001476282"/>
    </source>
</evidence>
<name>A0ABP9UY88_9BACT</name>
<dbReference type="Gene3D" id="3.40.1580.10">
    <property type="entry name" value="SMI1/KNR4-like"/>
    <property type="match status" value="1"/>
</dbReference>
<accession>A0ABP9UY88</accession>
<dbReference type="SUPFAM" id="SSF160631">
    <property type="entry name" value="SMI1/KNR4-like"/>
    <property type="match status" value="1"/>
</dbReference>
<feature type="domain" description="Knr4/Smi1-like" evidence="1">
    <location>
        <begin position="28"/>
        <end position="147"/>
    </location>
</feature>
<dbReference type="SMART" id="SM00860">
    <property type="entry name" value="SMI1_KNR4"/>
    <property type="match status" value="1"/>
</dbReference>
<dbReference type="Pfam" id="PF09346">
    <property type="entry name" value="SMI1_KNR4"/>
    <property type="match status" value="1"/>
</dbReference>
<organism evidence="2 3">
    <name type="scientific">Haloferula sargassicola</name>
    <dbReference type="NCBI Taxonomy" id="490096"/>
    <lineage>
        <taxon>Bacteria</taxon>
        <taxon>Pseudomonadati</taxon>
        <taxon>Verrucomicrobiota</taxon>
        <taxon>Verrucomicrobiia</taxon>
        <taxon>Verrucomicrobiales</taxon>
        <taxon>Verrucomicrobiaceae</taxon>
        <taxon>Haloferula</taxon>
    </lineage>
</organism>
<comment type="caution">
    <text evidence="2">The sequence shown here is derived from an EMBL/GenBank/DDBJ whole genome shotgun (WGS) entry which is preliminary data.</text>
</comment>
<dbReference type="EMBL" id="BAABRI010000039">
    <property type="protein sequence ID" value="GAA5484833.1"/>
    <property type="molecule type" value="Genomic_DNA"/>
</dbReference>